<name>A0A1G8FVW2_9CLOT</name>
<keyword evidence="9 16" id="KW-0547">Nucleotide-binding</keyword>
<dbReference type="InterPro" id="IPR000764">
    <property type="entry name" value="Uridine_kinase-like"/>
</dbReference>
<evidence type="ECO:0000256" key="3">
    <source>
        <dbReference type="ARBA" id="ARBA00004784"/>
    </source>
</evidence>
<dbReference type="GO" id="GO:0044211">
    <property type="term" value="P:CTP salvage"/>
    <property type="evidence" value="ECO:0007669"/>
    <property type="project" value="UniProtKB-UniRule"/>
</dbReference>
<dbReference type="UniPathway" id="UPA00574">
    <property type="reaction ID" value="UER00637"/>
</dbReference>
<keyword evidence="11 16" id="KW-0067">ATP-binding</keyword>
<dbReference type="InterPro" id="IPR027417">
    <property type="entry name" value="P-loop_NTPase"/>
</dbReference>
<protein>
    <recommendedName>
        <fullName evidence="6 16">Uridine kinase</fullName>
        <ecNumber evidence="5 16">2.7.1.48</ecNumber>
    </recommendedName>
    <alternativeName>
        <fullName evidence="12 16">Cytidine monophosphokinase</fullName>
    </alternativeName>
    <alternativeName>
        <fullName evidence="13 16">Uridine monophosphokinase</fullName>
    </alternativeName>
</protein>
<keyword evidence="7 16" id="KW-0963">Cytoplasm</keyword>
<keyword evidence="8 16" id="KW-0808">Transferase</keyword>
<dbReference type="GO" id="GO:0044206">
    <property type="term" value="P:UMP salvage"/>
    <property type="evidence" value="ECO:0007669"/>
    <property type="project" value="UniProtKB-UniRule"/>
</dbReference>
<comment type="catalytic activity">
    <reaction evidence="14 17">
        <text>cytidine + ATP = CMP + ADP + H(+)</text>
        <dbReference type="Rhea" id="RHEA:24674"/>
        <dbReference type="ChEBI" id="CHEBI:15378"/>
        <dbReference type="ChEBI" id="CHEBI:17562"/>
        <dbReference type="ChEBI" id="CHEBI:30616"/>
        <dbReference type="ChEBI" id="CHEBI:60377"/>
        <dbReference type="ChEBI" id="CHEBI:456216"/>
        <dbReference type="EC" id="2.7.1.48"/>
    </reaction>
</comment>
<evidence type="ECO:0000256" key="14">
    <source>
        <dbReference type="ARBA" id="ARBA00047436"/>
    </source>
</evidence>
<dbReference type="UniPathway" id="UPA00579">
    <property type="reaction ID" value="UER00640"/>
</dbReference>
<evidence type="ECO:0000256" key="1">
    <source>
        <dbReference type="ARBA" id="ARBA00004496"/>
    </source>
</evidence>
<dbReference type="GO" id="GO:0004849">
    <property type="term" value="F:uridine kinase activity"/>
    <property type="evidence" value="ECO:0007669"/>
    <property type="project" value="UniProtKB-UniRule"/>
</dbReference>
<evidence type="ECO:0000313" key="19">
    <source>
        <dbReference type="EMBL" id="SDH86200.1"/>
    </source>
</evidence>
<evidence type="ECO:0000256" key="16">
    <source>
        <dbReference type="HAMAP-Rule" id="MF_00551"/>
    </source>
</evidence>
<accession>A0A1G8FVW2</accession>
<dbReference type="GO" id="GO:0005737">
    <property type="term" value="C:cytoplasm"/>
    <property type="evidence" value="ECO:0007669"/>
    <property type="project" value="UniProtKB-SubCell"/>
</dbReference>
<sequence>MRKPILIGITGGTGSGKSTVAKSIYRNFKKESIAIIMQDSYYKDQSHLTFDERTKTNYDHPHAFDTPLLIEHLETLLRGEAIEMPIYDFTVHNRKKETIKEEPKDIIIVEGILILEDEKLRDLFDIKIYVDTDADIRILRRLTRDIRDRGRTLESVIEQYLSVVRPMHLQFIEPTKRYADLIVPEGGKNRVAIDILVSTIKQHLTELPQDESSFSNVQEILKSDS</sequence>
<dbReference type="Proteomes" id="UP000183255">
    <property type="component" value="Unassembled WGS sequence"/>
</dbReference>
<dbReference type="GO" id="GO:0043771">
    <property type="term" value="F:cytidine kinase activity"/>
    <property type="evidence" value="ECO:0007669"/>
    <property type="project" value="RHEA"/>
</dbReference>
<dbReference type="GO" id="GO:0005524">
    <property type="term" value="F:ATP binding"/>
    <property type="evidence" value="ECO:0007669"/>
    <property type="project" value="UniProtKB-UniRule"/>
</dbReference>
<evidence type="ECO:0000256" key="6">
    <source>
        <dbReference type="ARBA" id="ARBA00021478"/>
    </source>
</evidence>
<feature type="binding site" evidence="16">
    <location>
        <begin position="11"/>
        <end position="18"/>
    </location>
    <ligand>
        <name>ATP</name>
        <dbReference type="ChEBI" id="CHEBI:30616"/>
    </ligand>
</feature>
<dbReference type="EC" id="2.7.1.48" evidence="5 16"/>
<evidence type="ECO:0000256" key="5">
    <source>
        <dbReference type="ARBA" id="ARBA00012137"/>
    </source>
</evidence>
<dbReference type="AlphaFoldDB" id="A0A1G8FVW2"/>
<dbReference type="PRINTS" id="PR00988">
    <property type="entry name" value="URIDINKINASE"/>
</dbReference>
<evidence type="ECO:0000256" key="8">
    <source>
        <dbReference type="ARBA" id="ARBA00022679"/>
    </source>
</evidence>
<evidence type="ECO:0000259" key="18">
    <source>
        <dbReference type="Pfam" id="PF00485"/>
    </source>
</evidence>
<evidence type="ECO:0000256" key="17">
    <source>
        <dbReference type="RuleBase" id="RU003825"/>
    </source>
</evidence>
<dbReference type="InterPro" id="IPR006083">
    <property type="entry name" value="PRK/URK"/>
</dbReference>
<evidence type="ECO:0000256" key="2">
    <source>
        <dbReference type="ARBA" id="ARBA00004690"/>
    </source>
</evidence>
<reference evidence="19 20" key="1">
    <citation type="submission" date="2016-10" db="EMBL/GenBank/DDBJ databases">
        <authorList>
            <person name="de Groot N.N."/>
        </authorList>
    </citation>
    <scope>NUCLEOTIDE SEQUENCE [LARGE SCALE GENOMIC DNA]</scope>
    <source>
        <strain evidence="19 20">CGMCC 1.5058</strain>
    </source>
</reference>
<dbReference type="EMBL" id="FNDZ01000001">
    <property type="protein sequence ID" value="SDH86200.1"/>
    <property type="molecule type" value="Genomic_DNA"/>
</dbReference>
<feature type="domain" description="Phosphoribulokinase/uridine kinase" evidence="18">
    <location>
        <begin position="6"/>
        <end position="191"/>
    </location>
</feature>
<dbReference type="RefSeq" id="WP_051651401.1">
    <property type="nucleotide sequence ID" value="NZ_FNDZ01000001.1"/>
</dbReference>
<comment type="catalytic activity">
    <reaction evidence="15 16 17">
        <text>uridine + ATP = UMP + ADP + H(+)</text>
        <dbReference type="Rhea" id="RHEA:16825"/>
        <dbReference type="ChEBI" id="CHEBI:15378"/>
        <dbReference type="ChEBI" id="CHEBI:16704"/>
        <dbReference type="ChEBI" id="CHEBI:30616"/>
        <dbReference type="ChEBI" id="CHEBI:57865"/>
        <dbReference type="ChEBI" id="CHEBI:456216"/>
        <dbReference type="EC" id="2.7.1.48"/>
    </reaction>
</comment>
<evidence type="ECO:0000256" key="7">
    <source>
        <dbReference type="ARBA" id="ARBA00022490"/>
    </source>
</evidence>
<dbReference type="CDD" id="cd02023">
    <property type="entry name" value="UMPK"/>
    <property type="match status" value="1"/>
</dbReference>
<evidence type="ECO:0000256" key="13">
    <source>
        <dbReference type="ARBA" id="ARBA00031452"/>
    </source>
</evidence>
<evidence type="ECO:0000256" key="11">
    <source>
        <dbReference type="ARBA" id="ARBA00022840"/>
    </source>
</evidence>
<evidence type="ECO:0000256" key="10">
    <source>
        <dbReference type="ARBA" id="ARBA00022777"/>
    </source>
</evidence>
<comment type="similarity">
    <text evidence="4 16 17">Belongs to the uridine kinase family.</text>
</comment>
<proteinExistence type="inferred from homology"/>
<dbReference type="PANTHER" id="PTHR10285">
    <property type="entry name" value="URIDINE KINASE"/>
    <property type="match status" value="1"/>
</dbReference>
<evidence type="ECO:0000313" key="20">
    <source>
        <dbReference type="Proteomes" id="UP000183255"/>
    </source>
</evidence>
<dbReference type="NCBIfam" id="TIGR00235">
    <property type="entry name" value="udk"/>
    <property type="match status" value="1"/>
</dbReference>
<comment type="pathway">
    <text evidence="2 16 17">Pyrimidine metabolism; UMP biosynthesis via salvage pathway; UMP from uridine: step 1/1.</text>
</comment>
<dbReference type="NCBIfam" id="NF004018">
    <property type="entry name" value="PRK05480.1"/>
    <property type="match status" value="1"/>
</dbReference>
<evidence type="ECO:0000256" key="9">
    <source>
        <dbReference type="ARBA" id="ARBA00022741"/>
    </source>
</evidence>
<dbReference type="Pfam" id="PF00485">
    <property type="entry name" value="PRK"/>
    <property type="match status" value="1"/>
</dbReference>
<dbReference type="SUPFAM" id="SSF52540">
    <property type="entry name" value="P-loop containing nucleoside triphosphate hydrolases"/>
    <property type="match status" value="1"/>
</dbReference>
<evidence type="ECO:0000256" key="12">
    <source>
        <dbReference type="ARBA" id="ARBA00030641"/>
    </source>
</evidence>
<evidence type="ECO:0000256" key="4">
    <source>
        <dbReference type="ARBA" id="ARBA00005408"/>
    </source>
</evidence>
<comment type="subcellular location">
    <subcellularLocation>
        <location evidence="1 16 17">Cytoplasm</location>
    </subcellularLocation>
</comment>
<evidence type="ECO:0000256" key="15">
    <source>
        <dbReference type="ARBA" id="ARBA00048909"/>
    </source>
</evidence>
<keyword evidence="10 16" id="KW-0418">Kinase</keyword>
<dbReference type="InterPro" id="IPR026008">
    <property type="entry name" value="Uridine_kinase"/>
</dbReference>
<dbReference type="HAMAP" id="MF_00551">
    <property type="entry name" value="Uridine_kinase"/>
    <property type="match status" value="1"/>
</dbReference>
<dbReference type="Gene3D" id="3.40.50.300">
    <property type="entry name" value="P-loop containing nucleotide triphosphate hydrolases"/>
    <property type="match status" value="1"/>
</dbReference>
<gene>
    <name evidence="16" type="primary">udk</name>
    <name evidence="19" type="ORF">SAMN05421804_10153</name>
</gene>
<comment type="pathway">
    <text evidence="3 16 17">Pyrimidine metabolism; CTP biosynthesis via salvage pathway; CTP from cytidine: step 1/3.</text>
</comment>
<organism evidence="19 20">
    <name type="scientific">Proteiniclasticum ruminis</name>
    <dbReference type="NCBI Taxonomy" id="398199"/>
    <lineage>
        <taxon>Bacteria</taxon>
        <taxon>Bacillati</taxon>
        <taxon>Bacillota</taxon>
        <taxon>Clostridia</taxon>
        <taxon>Eubacteriales</taxon>
        <taxon>Clostridiaceae</taxon>
        <taxon>Proteiniclasticum</taxon>
    </lineage>
</organism>